<reference evidence="2 3" key="1">
    <citation type="submission" date="2019-01" db="EMBL/GenBank/DDBJ databases">
        <title>Intercellular communication is required for trap formation in the nematode-trapping fungus Duddingtonia flagrans.</title>
        <authorList>
            <person name="Youssar L."/>
            <person name="Wernet V."/>
            <person name="Hensel N."/>
            <person name="Hildebrandt H.-G."/>
            <person name="Fischer R."/>
        </authorList>
    </citation>
    <scope>NUCLEOTIDE SEQUENCE [LARGE SCALE GENOMIC DNA]</scope>
    <source>
        <strain evidence="2 3">CBS H-5679</strain>
    </source>
</reference>
<organism evidence="2 3">
    <name type="scientific">Arthrobotrys flagrans</name>
    <name type="common">Nematode-trapping fungus</name>
    <name type="synonym">Trichothecium flagrans</name>
    <dbReference type="NCBI Taxonomy" id="97331"/>
    <lineage>
        <taxon>Eukaryota</taxon>
        <taxon>Fungi</taxon>
        <taxon>Dikarya</taxon>
        <taxon>Ascomycota</taxon>
        <taxon>Pezizomycotina</taxon>
        <taxon>Orbiliomycetes</taxon>
        <taxon>Orbiliales</taxon>
        <taxon>Orbiliaceae</taxon>
        <taxon>Arthrobotrys</taxon>
    </lineage>
</organism>
<proteinExistence type="predicted"/>
<sequence>MALSDNMPRQNPYSDHSLITFGGPDEYDFISGAVAPTINTPAVKIRVAKARNRFDLESVKRLSLSDQQELIQNPKVTKLDLQDQIDLHETLVETLRIEYRLKMEDLGLSIPSQPGSGERKPGNLTKPNENHEVKAEVEEKIAVGLEGFELKPAAVKGSSKSM</sequence>
<dbReference type="AlphaFoldDB" id="A0A437A7K0"/>
<dbReference type="OrthoDB" id="8922241at2759"/>
<dbReference type="GeneID" id="93587654"/>
<name>A0A437A7K0_ARTFL</name>
<evidence type="ECO:0000313" key="2">
    <source>
        <dbReference type="EMBL" id="RVD87098.1"/>
    </source>
</evidence>
<comment type="caution">
    <text evidence="2">The sequence shown here is derived from an EMBL/GenBank/DDBJ whole genome shotgun (WGS) entry which is preliminary data.</text>
</comment>
<evidence type="ECO:0000256" key="1">
    <source>
        <dbReference type="SAM" id="MobiDB-lite"/>
    </source>
</evidence>
<feature type="region of interest" description="Disordered" evidence="1">
    <location>
        <begin position="109"/>
        <end position="133"/>
    </location>
</feature>
<dbReference type="Proteomes" id="UP000283090">
    <property type="component" value="Unassembled WGS sequence"/>
</dbReference>
<evidence type="ECO:0000313" key="3">
    <source>
        <dbReference type="Proteomes" id="UP000283090"/>
    </source>
</evidence>
<dbReference type="VEuPathDB" id="FungiDB:DFL_005343"/>
<keyword evidence="3" id="KW-1185">Reference proteome</keyword>
<dbReference type="EMBL" id="SAEB01000006">
    <property type="protein sequence ID" value="RVD87098.1"/>
    <property type="molecule type" value="Genomic_DNA"/>
</dbReference>
<dbReference type="RefSeq" id="XP_067492642.1">
    <property type="nucleotide sequence ID" value="XM_067634589.1"/>
</dbReference>
<protein>
    <submittedName>
        <fullName evidence="2">Uncharacterized protein</fullName>
    </submittedName>
</protein>
<accession>A0A437A7K0</accession>
<gene>
    <name evidence="2" type="ORF">DFL_005343</name>
</gene>